<evidence type="ECO:0000256" key="3">
    <source>
        <dbReference type="ARBA" id="ARBA00023277"/>
    </source>
</evidence>
<dbReference type="PANTHER" id="PTHR11280:SF5">
    <property type="entry name" value="GLUCOSAMINE-6-PHOSPHATE ISOMERASE"/>
    <property type="match status" value="1"/>
</dbReference>
<evidence type="ECO:0000256" key="4">
    <source>
        <dbReference type="HAMAP-Rule" id="MF_01241"/>
    </source>
</evidence>
<dbReference type="FunFam" id="3.40.50.1360:FF:000003">
    <property type="entry name" value="Glucosamine-6-phosphate deaminase"/>
    <property type="match status" value="1"/>
</dbReference>
<comment type="caution">
    <text evidence="4">Lacks conserved residue(s) required for the propagation of feature annotation.</text>
</comment>
<feature type="active site" description="For ring-opening step" evidence="4">
    <location>
        <position position="132"/>
    </location>
</feature>
<dbReference type="GO" id="GO:0019262">
    <property type="term" value="P:N-acetylneuraminate catabolic process"/>
    <property type="evidence" value="ECO:0007669"/>
    <property type="project" value="UniProtKB-UniRule"/>
</dbReference>
<dbReference type="InterPro" id="IPR037171">
    <property type="entry name" value="NagB/RpiA_transferase-like"/>
</dbReference>
<comment type="similarity">
    <text evidence="4">Belongs to the glucosamine/galactosamine-6-phosphate isomerase family. NagB subfamily.</text>
</comment>
<dbReference type="HAMAP" id="MF_01241">
    <property type="entry name" value="GlcN6P_deamin"/>
    <property type="match status" value="1"/>
</dbReference>
<dbReference type="GO" id="GO:0006043">
    <property type="term" value="P:glucosamine catabolic process"/>
    <property type="evidence" value="ECO:0007669"/>
    <property type="project" value="TreeGrafter"/>
</dbReference>
<dbReference type="UniPathway" id="UPA00629">
    <property type="reaction ID" value="UER00684"/>
</dbReference>
<dbReference type="PANTHER" id="PTHR11280">
    <property type="entry name" value="GLUCOSAMINE-6-PHOSPHATE ISOMERASE"/>
    <property type="match status" value="1"/>
</dbReference>
<comment type="caution">
    <text evidence="6">The sequence shown here is derived from an EMBL/GenBank/DDBJ whole genome shotgun (WGS) entry which is preliminary data.</text>
</comment>
<keyword evidence="2 4" id="KW-0378">Hydrolase</keyword>
<feature type="active site" description="For ring-opening step" evidence="4">
    <location>
        <position position="125"/>
    </location>
</feature>
<comment type="catalytic activity">
    <reaction evidence="1 4">
        <text>alpha-D-glucosamine 6-phosphate + H2O = beta-D-fructose 6-phosphate + NH4(+)</text>
        <dbReference type="Rhea" id="RHEA:12172"/>
        <dbReference type="ChEBI" id="CHEBI:15377"/>
        <dbReference type="ChEBI" id="CHEBI:28938"/>
        <dbReference type="ChEBI" id="CHEBI:57634"/>
        <dbReference type="ChEBI" id="CHEBI:75989"/>
        <dbReference type="EC" id="3.5.99.6"/>
    </reaction>
</comment>
<evidence type="ECO:0000259" key="5">
    <source>
        <dbReference type="Pfam" id="PF01182"/>
    </source>
</evidence>
<feature type="active site" description="Proton acceptor; for ring-opening step" evidence="4">
    <location>
        <position position="127"/>
    </location>
</feature>
<dbReference type="AlphaFoldDB" id="A0A7W0BU19"/>
<dbReference type="GO" id="GO:0006046">
    <property type="term" value="P:N-acetylglucosamine catabolic process"/>
    <property type="evidence" value="ECO:0007669"/>
    <property type="project" value="UniProtKB-UniRule"/>
</dbReference>
<dbReference type="GO" id="GO:0004342">
    <property type="term" value="F:glucosamine-6-phosphate deaminase activity"/>
    <property type="evidence" value="ECO:0007669"/>
    <property type="project" value="UniProtKB-UniRule"/>
</dbReference>
<keyword evidence="3 4" id="KW-0119">Carbohydrate metabolism</keyword>
<feature type="domain" description="Glucosamine/galactosamine-6-phosphate isomerase" evidence="5">
    <location>
        <begin position="4"/>
        <end position="215"/>
    </location>
</feature>
<proteinExistence type="inferred from homology"/>
<dbReference type="Proteomes" id="UP000580891">
    <property type="component" value="Unassembled WGS sequence"/>
</dbReference>
<protein>
    <recommendedName>
        <fullName evidence="4">Glucosamine-6-phosphate deaminase</fullName>
        <ecNumber evidence="4">3.5.99.6</ecNumber>
    </recommendedName>
    <alternativeName>
        <fullName evidence="4">GlcN6P deaminase</fullName>
        <shortName evidence="4">GNPDA</shortName>
    </alternativeName>
    <alternativeName>
        <fullName evidence="4">Glucosamine-6-phosphate isomerase</fullName>
    </alternativeName>
</protein>
<gene>
    <name evidence="4" type="primary">nagB</name>
    <name evidence="6" type="ORF">HNQ85_000358</name>
</gene>
<reference evidence="6 7" key="1">
    <citation type="submission" date="2020-07" db="EMBL/GenBank/DDBJ databases">
        <title>Genomic Encyclopedia of Type Strains, Phase IV (KMG-IV): sequencing the most valuable type-strain genomes for metagenomic binning, comparative biology and taxonomic classification.</title>
        <authorList>
            <person name="Goeker M."/>
        </authorList>
    </citation>
    <scope>NUCLEOTIDE SEQUENCE [LARGE SCALE GENOMIC DNA]</scope>
    <source>
        <strain evidence="6 7">DSM 25220</strain>
    </source>
</reference>
<evidence type="ECO:0000313" key="6">
    <source>
        <dbReference type="EMBL" id="MBA2870100.1"/>
    </source>
</evidence>
<dbReference type="NCBIfam" id="TIGR00502">
    <property type="entry name" value="nagB"/>
    <property type="match status" value="1"/>
</dbReference>
<dbReference type="InterPro" id="IPR006148">
    <property type="entry name" value="Glc/Gal-6P_isomerase"/>
</dbReference>
<comment type="function">
    <text evidence="4">Catalyzes the reversible isomerization-deamination of glucosamine 6-phosphate (GlcN6P) to form fructose 6-phosphate (Fru6P) and ammonium ion.</text>
</comment>
<dbReference type="Pfam" id="PF01182">
    <property type="entry name" value="Glucosamine_iso"/>
    <property type="match status" value="1"/>
</dbReference>
<dbReference type="EMBL" id="JACDUU010000001">
    <property type="protein sequence ID" value="MBA2870100.1"/>
    <property type="molecule type" value="Genomic_DNA"/>
</dbReference>
<dbReference type="GO" id="GO:0042802">
    <property type="term" value="F:identical protein binding"/>
    <property type="evidence" value="ECO:0007669"/>
    <property type="project" value="TreeGrafter"/>
</dbReference>
<dbReference type="Gene3D" id="3.40.50.1360">
    <property type="match status" value="1"/>
</dbReference>
<evidence type="ECO:0000313" key="7">
    <source>
        <dbReference type="Proteomes" id="UP000580891"/>
    </source>
</evidence>
<dbReference type="InterPro" id="IPR004547">
    <property type="entry name" value="Glucosamine6P_isomerase"/>
</dbReference>
<evidence type="ECO:0000256" key="1">
    <source>
        <dbReference type="ARBA" id="ARBA00000644"/>
    </source>
</evidence>
<accession>A0A7W0BU19</accession>
<dbReference type="GO" id="GO:0005737">
    <property type="term" value="C:cytoplasm"/>
    <property type="evidence" value="ECO:0007669"/>
    <property type="project" value="TreeGrafter"/>
</dbReference>
<feature type="active site" description="Proton acceptor; for enolization step" evidence="4">
    <location>
        <position position="56"/>
    </location>
</feature>
<dbReference type="CDD" id="cd01399">
    <property type="entry name" value="GlcN6P_deaminase"/>
    <property type="match status" value="1"/>
</dbReference>
<keyword evidence="7" id="KW-1185">Reference proteome</keyword>
<dbReference type="SUPFAM" id="SSF100950">
    <property type="entry name" value="NagB/RpiA/CoA transferase-like"/>
    <property type="match status" value="1"/>
</dbReference>
<comment type="pathway">
    <text evidence="4">Amino-sugar metabolism; N-acetylneuraminate degradation; D-fructose 6-phosphate from N-acetylneuraminate: step 5/5.</text>
</comment>
<dbReference type="RefSeq" id="WP_181535626.1">
    <property type="nucleotide sequence ID" value="NZ_JACDUU010000001.1"/>
</dbReference>
<dbReference type="GO" id="GO:0005975">
    <property type="term" value="P:carbohydrate metabolic process"/>
    <property type="evidence" value="ECO:0007669"/>
    <property type="project" value="InterPro"/>
</dbReference>
<name>A0A7W0BU19_9BACL</name>
<evidence type="ECO:0000256" key="2">
    <source>
        <dbReference type="ARBA" id="ARBA00022801"/>
    </source>
</evidence>
<organism evidence="6 7">
    <name type="scientific">[Anoxybacillus] calidus</name>
    <dbReference type="NCBI Taxonomy" id="575178"/>
    <lineage>
        <taxon>Bacteria</taxon>
        <taxon>Bacillati</taxon>
        <taxon>Bacillota</taxon>
        <taxon>Bacilli</taxon>
        <taxon>Bacillales</taxon>
        <taxon>Anoxybacillaceae</taxon>
        <taxon>Paranoxybacillus</taxon>
    </lineage>
</organism>
<sequence>MSRKAADIINDQVKKKPNSVLGLATGGTMMGAYAALVDDYKQNGTSYQQIKTVNLDEYIGLEPEHPNSYHYYINGHFFNRVDIPKDQTYLPNGLAKDIEAECQHYESLIEQIGGMDLQLLGIGQNGHIGFNEPGTSFESTTHIVELASLMRQANSCFFNRLEKVPTHAITMGIATIMKSKKILLLVSGKKKAHIIAQLFTGKVTTQIPASILNTHPNVIVIADQEALSLLSPEKRKVYV</sequence>
<dbReference type="EC" id="3.5.99.6" evidence="4"/>